<reference evidence="1" key="1">
    <citation type="submission" date="2021-04" db="EMBL/GenBank/DDBJ databases">
        <authorList>
            <person name="Pira H."/>
            <person name="Risdian C."/>
            <person name="Wink J."/>
        </authorList>
    </citation>
    <scope>NUCLEOTIDE SEQUENCE</scope>
    <source>
        <strain evidence="1">WH158</strain>
    </source>
</reference>
<gene>
    <name evidence="1" type="ORF">KCG46_04345</name>
</gene>
<dbReference type="AlphaFoldDB" id="A0A9X1F1Y6"/>
<proteinExistence type="predicted"/>
<protein>
    <submittedName>
        <fullName evidence="1">Uncharacterized protein</fullName>
    </submittedName>
</protein>
<dbReference type="Proteomes" id="UP001138681">
    <property type="component" value="Unassembled WGS sequence"/>
</dbReference>
<dbReference type="RefSeq" id="WP_218404081.1">
    <property type="nucleotide sequence ID" value="NZ_JAGSPC010000001.1"/>
</dbReference>
<dbReference type="EMBL" id="JAGSPC010000001">
    <property type="protein sequence ID" value="MBV7258807.1"/>
    <property type="molecule type" value="Genomic_DNA"/>
</dbReference>
<comment type="caution">
    <text evidence="1">The sequence shown here is derived from an EMBL/GenBank/DDBJ whole genome shotgun (WGS) entry which is preliminary data.</text>
</comment>
<sequence length="151" mass="16092">MTEPLDRFESDWIPRLNSGAKTMFKHASPPPAMGLHSAIADTFVAELGYDSIGFNWELLDAAAGSASSRAAIGEITSAIAKDISNPSKDWLGEAAGRQCAADLLNAFDANSLTVVSNRYDGLWNPISGALVEWGFVCFDDANIALLLITEA</sequence>
<name>A0A9X1F1Y6_9SPHN</name>
<keyword evidence="2" id="KW-1185">Reference proteome</keyword>
<organism evidence="1 2">
    <name type="scientific">Erythrobacter crassostreae</name>
    <dbReference type="NCBI Taxonomy" id="2828328"/>
    <lineage>
        <taxon>Bacteria</taxon>
        <taxon>Pseudomonadati</taxon>
        <taxon>Pseudomonadota</taxon>
        <taxon>Alphaproteobacteria</taxon>
        <taxon>Sphingomonadales</taxon>
        <taxon>Erythrobacteraceae</taxon>
        <taxon>Erythrobacter/Porphyrobacter group</taxon>
        <taxon>Erythrobacter</taxon>
    </lineage>
</organism>
<accession>A0A9X1F1Y6</accession>
<evidence type="ECO:0000313" key="1">
    <source>
        <dbReference type="EMBL" id="MBV7258807.1"/>
    </source>
</evidence>
<evidence type="ECO:0000313" key="2">
    <source>
        <dbReference type="Proteomes" id="UP001138681"/>
    </source>
</evidence>